<reference evidence="1 2" key="1">
    <citation type="submission" date="2022-09" db="EMBL/GenBank/DDBJ databases">
        <title>Complete genome sequence of Janibacter terrae strain COS04-44, PCL-degrading bacteria isolated from oil spilled coast.</title>
        <authorList>
            <person name="Park H."/>
            <person name="Kim J.Y."/>
            <person name="An S.H."/>
            <person name="Lee C.M."/>
            <person name="Weon H.-Y."/>
        </authorList>
    </citation>
    <scope>NUCLEOTIDE SEQUENCE [LARGE SCALE GENOMIC DNA]</scope>
    <source>
        <strain evidence="1 2">COS04-44</strain>
    </source>
</reference>
<dbReference type="EMBL" id="CP104874">
    <property type="protein sequence ID" value="WWF05074.1"/>
    <property type="molecule type" value="Genomic_DNA"/>
</dbReference>
<accession>A0ABZ2FFF0</accession>
<keyword evidence="2" id="KW-1185">Reference proteome</keyword>
<dbReference type="RefSeq" id="WP_338538170.1">
    <property type="nucleotide sequence ID" value="NZ_CP104874.1"/>
</dbReference>
<organism evidence="1 2">
    <name type="scientific">Janibacter terrae</name>
    <dbReference type="NCBI Taxonomy" id="103817"/>
    <lineage>
        <taxon>Bacteria</taxon>
        <taxon>Bacillati</taxon>
        <taxon>Actinomycetota</taxon>
        <taxon>Actinomycetes</taxon>
        <taxon>Micrococcales</taxon>
        <taxon>Intrasporangiaceae</taxon>
        <taxon>Janibacter</taxon>
    </lineage>
</organism>
<name>A0ABZ2FFF0_9MICO</name>
<sequence length="39" mass="4195">MIAEGTLTGYRLGPRTIRVDLNEVDKLLRPIPSSKGVGA</sequence>
<dbReference type="Proteomes" id="UP001381003">
    <property type="component" value="Chromosome"/>
</dbReference>
<evidence type="ECO:0008006" key="3">
    <source>
        <dbReference type="Google" id="ProtNLM"/>
    </source>
</evidence>
<gene>
    <name evidence="1" type="ORF">N5P18_15635</name>
</gene>
<evidence type="ECO:0000313" key="1">
    <source>
        <dbReference type="EMBL" id="WWF05074.1"/>
    </source>
</evidence>
<evidence type="ECO:0000313" key="2">
    <source>
        <dbReference type="Proteomes" id="UP001381003"/>
    </source>
</evidence>
<proteinExistence type="predicted"/>
<protein>
    <recommendedName>
        <fullName evidence="3">DNA-binding protein</fullName>
    </recommendedName>
</protein>